<organism evidence="2 3">
    <name type="scientific">Streptomyces microflavus</name>
    <name type="common">Streptomyces lipmanii</name>
    <dbReference type="NCBI Taxonomy" id="1919"/>
    <lineage>
        <taxon>Bacteria</taxon>
        <taxon>Bacillati</taxon>
        <taxon>Actinomycetota</taxon>
        <taxon>Actinomycetes</taxon>
        <taxon>Kitasatosporales</taxon>
        <taxon>Streptomycetaceae</taxon>
        <taxon>Streptomyces</taxon>
    </lineage>
</organism>
<dbReference type="EMBL" id="JAAGME010000844">
    <property type="protein sequence ID" value="NEB69332.1"/>
    <property type="molecule type" value="Genomic_DNA"/>
</dbReference>
<sequence length="112" mass="11296">MVEREERPRSAVGDPVPPTGPGHAVPPTGPGGSGTPPAGAPEPETYAALLAELGTLLDAHEPREGGEPRDEEREGGLPGPGHPHPPGPPAAPAPPRRPAEDGRAAAPDDRTS</sequence>
<evidence type="ECO:0000313" key="3">
    <source>
        <dbReference type="Proteomes" id="UP000471648"/>
    </source>
</evidence>
<gene>
    <name evidence="2" type="ORF">G3I39_20080</name>
</gene>
<feature type="region of interest" description="Disordered" evidence="1">
    <location>
        <begin position="1"/>
        <end position="112"/>
    </location>
</feature>
<comment type="caution">
    <text evidence="2">The sequence shown here is derived from an EMBL/GenBank/DDBJ whole genome shotgun (WGS) entry which is preliminary data.</text>
</comment>
<dbReference type="AlphaFoldDB" id="A0A6N9VCX3"/>
<proteinExistence type="predicted"/>
<feature type="compositionally biased region" description="Pro residues" evidence="1">
    <location>
        <begin position="80"/>
        <end position="96"/>
    </location>
</feature>
<protein>
    <submittedName>
        <fullName evidence="2">Uncharacterized protein</fullName>
    </submittedName>
</protein>
<reference evidence="2 3" key="1">
    <citation type="submission" date="2020-01" db="EMBL/GenBank/DDBJ databases">
        <title>Insect and environment-associated Actinomycetes.</title>
        <authorList>
            <person name="Currrie C."/>
            <person name="Chevrette M."/>
            <person name="Carlson C."/>
            <person name="Stubbendieck R."/>
            <person name="Wendt-Pienkowski E."/>
        </authorList>
    </citation>
    <scope>NUCLEOTIDE SEQUENCE [LARGE SCALE GENOMIC DNA]</scope>
    <source>
        <strain evidence="2 3">SID14438</strain>
    </source>
</reference>
<dbReference type="RefSeq" id="WP_164357762.1">
    <property type="nucleotide sequence ID" value="NZ_JAAGME010000844.1"/>
</dbReference>
<dbReference type="Proteomes" id="UP000471648">
    <property type="component" value="Unassembled WGS sequence"/>
</dbReference>
<name>A0A6N9VCX3_STRMI</name>
<evidence type="ECO:0000256" key="1">
    <source>
        <dbReference type="SAM" id="MobiDB-lite"/>
    </source>
</evidence>
<accession>A0A6N9VCX3</accession>
<feature type="compositionally biased region" description="Basic and acidic residues" evidence="1">
    <location>
        <begin position="97"/>
        <end position="112"/>
    </location>
</feature>
<evidence type="ECO:0000313" key="2">
    <source>
        <dbReference type="EMBL" id="NEB69332.1"/>
    </source>
</evidence>
<feature type="compositionally biased region" description="Basic and acidic residues" evidence="1">
    <location>
        <begin position="58"/>
        <end position="75"/>
    </location>
</feature>
<feature type="compositionally biased region" description="Low complexity" evidence="1">
    <location>
        <begin position="35"/>
        <end position="45"/>
    </location>
</feature>